<evidence type="ECO:0000313" key="2">
    <source>
        <dbReference type="Proteomes" id="UP000286482"/>
    </source>
</evidence>
<dbReference type="RefSeq" id="WP_120356692.1">
    <property type="nucleotide sequence ID" value="NZ_RAQO01000012.1"/>
</dbReference>
<organism evidence="1 2">
    <name type="scientific">Alginatibacterium sediminis</name>
    <dbReference type="NCBI Taxonomy" id="2164068"/>
    <lineage>
        <taxon>Bacteria</taxon>
        <taxon>Pseudomonadati</taxon>
        <taxon>Pseudomonadota</taxon>
        <taxon>Gammaproteobacteria</taxon>
        <taxon>Alteromonadales</taxon>
        <taxon>Alteromonadaceae</taxon>
        <taxon>Alginatibacterium</taxon>
    </lineage>
</organism>
<name>A0A420E600_9ALTE</name>
<comment type="caution">
    <text evidence="1">The sequence shown here is derived from an EMBL/GenBank/DDBJ whole genome shotgun (WGS) entry which is preliminary data.</text>
</comment>
<sequence length="359" mass="40665">MSDLKGIAVVLASWLLLIGPVWAQSSSNDFPDDQYDWVELRRGERLSGTIRGLYNEELEFKSRDLGTLTIKWYKVVRLLSRKPKSINIYAGPTFEGIIEINKDKVLLTNSKGTELEFDRSRLLTIGGSSEREINLWTAKASLGLSSSSGNSDKTDFSGTFSGVRRSAKDRLSLDYLGRVSEAENIQTSDNHRINLKYDYFFSPQYFFTPLSYEYYTDTFQNIAHRNTLGAALGKHLIDTKKTEWDASVGPAYQSTRYASVTEGTRSTQNSATIVLESELDHEIGDRTDWESTYRAQLFDSSESGYNHHLVSTISYELNEDFDLDFSVIWDYSRNPQPNSDGQRAKNTDLTYMIGLGLSL</sequence>
<dbReference type="OrthoDB" id="5848222at2"/>
<reference evidence="1 2" key="1">
    <citation type="submission" date="2018-09" db="EMBL/GenBank/DDBJ databases">
        <authorList>
            <person name="Wang Z."/>
        </authorList>
    </citation>
    <scope>NUCLEOTIDE SEQUENCE [LARGE SCALE GENOMIC DNA]</scope>
    <source>
        <strain evidence="1 2">ALS 81</strain>
    </source>
</reference>
<protein>
    <submittedName>
        <fullName evidence="1">DUF481 domain-containing protein</fullName>
    </submittedName>
</protein>
<proteinExistence type="predicted"/>
<keyword evidence="2" id="KW-1185">Reference proteome</keyword>
<dbReference type="EMBL" id="RAQO01000012">
    <property type="protein sequence ID" value="RKF13279.1"/>
    <property type="molecule type" value="Genomic_DNA"/>
</dbReference>
<gene>
    <name evidence="1" type="ORF">DBZ36_19675</name>
</gene>
<accession>A0A420E600</accession>
<dbReference type="Proteomes" id="UP000286482">
    <property type="component" value="Unassembled WGS sequence"/>
</dbReference>
<evidence type="ECO:0000313" key="1">
    <source>
        <dbReference type="EMBL" id="RKF13279.1"/>
    </source>
</evidence>
<dbReference type="InterPro" id="IPR007433">
    <property type="entry name" value="DUF481"/>
</dbReference>
<dbReference type="AlphaFoldDB" id="A0A420E600"/>
<dbReference type="Pfam" id="PF04338">
    <property type="entry name" value="DUF481"/>
    <property type="match status" value="1"/>
</dbReference>